<comment type="caution">
    <text evidence="2">The sequence shown here is derived from an EMBL/GenBank/DDBJ whole genome shotgun (WGS) entry which is preliminary data.</text>
</comment>
<evidence type="ECO:0000313" key="2">
    <source>
        <dbReference type="EMBL" id="ORY50495.1"/>
    </source>
</evidence>
<keyword evidence="3" id="KW-1185">Reference proteome</keyword>
<dbReference type="Gene3D" id="1.10.1000.11">
    <property type="entry name" value="Arf Nucleotide-binding Site Opener,domain 2"/>
    <property type="match status" value="1"/>
</dbReference>
<dbReference type="OrthoDB" id="430364at2759"/>
<dbReference type="STRING" id="329046.A0A1Y2CVY3"/>
<gene>
    <name evidence="2" type="ORF">BCR33DRAFT_713284</name>
</gene>
<dbReference type="InterPro" id="IPR035999">
    <property type="entry name" value="Sec7_dom_sf"/>
</dbReference>
<sequence>MNDIQGQPDLFLEGLTLFNSPDPNNLQSYYDRSPRNAIKFWMEHGLIPQLTPPSPTTIPDEHLTLYSIAFFLHSTPGLKRTSKGIYLTDPSDEIKQVRQYFMSLINLESKDVFEALCELAEHHLMFPGEASKIDKLLEAFAERYLECNPAAMNQFKSEDCLVNVLFAILFLNQELYGSKTKRPTKRTRTEFILTYRDLGIGGSKDANSAYFGELYDKVKGRRIIIWEEERERIDDEQETTWCRLF</sequence>
<reference evidence="2 3" key="1">
    <citation type="submission" date="2016-07" db="EMBL/GenBank/DDBJ databases">
        <title>Pervasive Adenine N6-methylation of Active Genes in Fungi.</title>
        <authorList>
            <consortium name="DOE Joint Genome Institute"/>
            <person name="Mondo S.J."/>
            <person name="Dannebaum R.O."/>
            <person name="Kuo R.C."/>
            <person name="Labutti K."/>
            <person name="Haridas S."/>
            <person name="Kuo A."/>
            <person name="Salamov A."/>
            <person name="Ahrendt S.R."/>
            <person name="Lipzen A."/>
            <person name="Sullivan W."/>
            <person name="Andreopoulos W.B."/>
            <person name="Clum A."/>
            <person name="Lindquist E."/>
            <person name="Daum C."/>
            <person name="Ramamoorthy G.K."/>
            <person name="Gryganskyi A."/>
            <person name="Culley D."/>
            <person name="Magnuson J.K."/>
            <person name="James T.Y."/>
            <person name="O'Malley M.A."/>
            <person name="Stajich J.E."/>
            <person name="Spatafora J.W."/>
            <person name="Visel A."/>
            <person name="Grigoriev I.V."/>
        </authorList>
    </citation>
    <scope>NUCLEOTIDE SEQUENCE [LARGE SCALE GENOMIC DNA]</scope>
    <source>
        <strain evidence="2 3">JEL800</strain>
    </source>
</reference>
<dbReference type="Proteomes" id="UP000193642">
    <property type="component" value="Unassembled WGS sequence"/>
</dbReference>
<dbReference type="GO" id="GO:0032012">
    <property type="term" value="P:regulation of ARF protein signal transduction"/>
    <property type="evidence" value="ECO:0007669"/>
    <property type="project" value="InterPro"/>
</dbReference>
<dbReference type="PANTHER" id="PTHR10663">
    <property type="entry name" value="GUANYL-NUCLEOTIDE EXCHANGE FACTOR"/>
    <property type="match status" value="1"/>
</dbReference>
<accession>A0A1Y2CVY3</accession>
<dbReference type="InterPro" id="IPR023394">
    <property type="entry name" value="Sec7_C_sf"/>
</dbReference>
<dbReference type="InterPro" id="IPR000904">
    <property type="entry name" value="Sec7_dom"/>
</dbReference>
<organism evidence="2 3">
    <name type="scientific">Rhizoclosmatium globosum</name>
    <dbReference type="NCBI Taxonomy" id="329046"/>
    <lineage>
        <taxon>Eukaryota</taxon>
        <taxon>Fungi</taxon>
        <taxon>Fungi incertae sedis</taxon>
        <taxon>Chytridiomycota</taxon>
        <taxon>Chytridiomycota incertae sedis</taxon>
        <taxon>Chytridiomycetes</taxon>
        <taxon>Chytridiales</taxon>
        <taxon>Chytriomycetaceae</taxon>
        <taxon>Rhizoclosmatium</taxon>
    </lineage>
</organism>
<dbReference type="SMART" id="SM00222">
    <property type="entry name" value="Sec7"/>
    <property type="match status" value="1"/>
</dbReference>
<dbReference type="PROSITE" id="PS50190">
    <property type="entry name" value="SEC7"/>
    <property type="match status" value="1"/>
</dbReference>
<dbReference type="EMBL" id="MCGO01000007">
    <property type="protein sequence ID" value="ORY50495.1"/>
    <property type="molecule type" value="Genomic_DNA"/>
</dbReference>
<dbReference type="AlphaFoldDB" id="A0A1Y2CVY3"/>
<dbReference type="Gene3D" id="1.10.220.20">
    <property type="match status" value="1"/>
</dbReference>
<proteinExistence type="predicted"/>
<dbReference type="SUPFAM" id="SSF48425">
    <property type="entry name" value="Sec7 domain"/>
    <property type="match status" value="1"/>
</dbReference>
<evidence type="ECO:0000259" key="1">
    <source>
        <dbReference type="PROSITE" id="PS50190"/>
    </source>
</evidence>
<protein>
    <submittedName>
        <fullName evidence="2">SEC7-like protein</fullName>
    </submittedName>
</protein>
<evidence type="ECO:0000313" key="3">
    <source>
        <dbReference type="Proteomes" id="UP000193642"/>
    </source>
</evidence>
<dbReference type="GO" id="GO:0005085">
    <property type="term" value="F:guanyl-nucleotide exchange factor activity"/>
    <property type="evidence" value="ECO:0007669"/>
    <property type="project" value="InterPro"/>
</dbReference>
<dbReference type="Pfam" id="PF01369">
    <property type="entry name" value="Sec7"/>
    <property type="match status" value="1"/>
</dbReference>
<feature type="domain" description="SEC7" evidence="1">
    <location>
        <begin position="30"/>
        <end position="221"/>
    </location>
</feature>
<name>A0A1Y2CVY3_9FUNG</name>